<dbReference type="SUPFAM" id="SSF50978">
    <property type="entry name" value="WD40 repeat-like"/>
    <property type="match status" value="1"/>
</dbReference>
<protein>
    <recommendedName>
        <fullName evidence="6">RING-type domain-containing protein</fullName>
    </recommendedName>
</protein>
<reference evidence="7 8" key="1">
    <citation type="submission" date="2023-03" db="EMBL/GenBank/DDBJ databases">
        <title>High-quality genome of Scylla paramamosain provides insights in environmental adaptation.</title>
        <authorList>
            <person name="Zhang L."/>
        </authorList>
    </citation>
    <scope>NUCLEOTIDE SEQUENCE [LARGE SCALE GENOMIC DNA]</scope>
    <source>
        <strain evidence="7">LZ_2023a</strain>
        <tissue evidence="7">Muscle</tissue>
    </source>
</reference>
<feature type="region of interest" description="Disordered" evidence="5">
    <location>
        <begin position="1369"/>
        <end position="1388"/>
    </location>
</feature>
<organism evidence="7 8">
    <name type="scientific">Scylla paramamosain</name>
    <name type="common">Mud crab</name>
    <dbReference type="NCBI Taxonomy" id="85552"/>
    <lineage>
        <taxon>Eukaryota</taxon>
        <taxon>Metazoa</taxon>
        <taxon>Ecdysozoa</taxon>
        <taxon>Arthropoda</taxon>
        <taxon>Crustacea</taxon>
        <taxon>Multicrustacea</taxon>
        <taxon>Malacostraca</taxon>
        <taxon>Eumalacostraca</taxon>
        <taxon>Eucarida</taxon>
        <taxon>Decapoda</taxon>
        <taxon>Pleocyemata</taxon>
        <taxon>Brachyura</taxon>
        <taxon>Eubrachyura</taxon>
        <taxon>Portunoidea</taxon>
        <taxon>Portunidae</taxon>
        <taxon>Portuninae</taxon>
        <taxon>Scylla</taxon>
    </lineage>
</organism>
<evidence type="ECO:0000313" key="7">
    <source>
        <dbReference type="EMBL" id="KAK8378068.1"/>
    </source>
</evidence>
<dbReference type="Pfam" id="PF12816">
    <property type="entry name" value="TPR_Vps8"/>
    <property type="match status" value="1"/>
</dbReference>
<evidence type="ECO:0000256" key="2">
    <source>
        <dbReference type="ARBA" id="ARBA00022771"/>
    </source>
</evidence>
<dbReference type="GO" id="GO:0008270">
    <property type="term" value="F:zinc ion binding"/>
    <property type="evidence" value="ECO:0007669"/>
    <property type="project" value="UniProtKB-KW"/>
</dbReference>
<evidence type="ECO:0000259" key="6">
    <source>
        <dbReference type="PROSITE" id="PS50089"/>
    </source>
</evidence>
<dbReference type="GO" id="GO:0005770">
    <property type="term" value="C:late endosome"/>
    <property type="evidence" value="ECO:0007669"/>
    <property type="project" value="TreeGrafter"/>
</dbReference>
<keyword evidence="8" id="KW-1185">Reference proteome</keyword>
<dbReference type="PANTHER" id="PTHR12616">
    <property type="entry name" value="VACUOLAR PROTEIN SORTING VPS41"/>
    <property type="match status" value="1"/>
</dbReference>
<dbReference type="EMBL" id="JARAKH010000046">
    <property type="protein sequence ID" value="KAK8378068.1"/>
    <property type="molecule type" value="Genomic_DNA"/>
</dbReference>
<keyword evidence="2 4" id="KW-0863">Zinc-finger</keyword>
<dbReference type="InterPro" id="IPR036322">
    <property type="entry name" value="WD40_repeat_dom_sf"/>
</dbReference>
<evidence type="ECO:0000256" key="4">
    <source>
        <dbReference type="PROSITE-ProRule" id="PRU00175"/>
    </source>
</evidence>
<comment type="similarity">
    <text evidence="1">Belongs to the VPS8 family.</text>
</comment>
<dbReference type="InterPro" id="IPR025941">
    <property type="entry name" value="Vps8_central_dom"/>
</dbReference>
<keyword evidence="3" id="KW-0862">Zinc</keyword>
<dbReference type="CDD" id="cd16448">
    <property type="entry name" value="RING-H2"/>
    <property type="match status" value="1"/>
</dbReference>
<evidence type="ECO:0000256" key="3">
    <source>
        <dbReference type="ARBA" id="ARBA00022833"/>
    </source>
</evidence>
<evidence type="ECO:0000256" key="1">
    <source>
        <dbReference type="ARBA" id="ARBA00009422"/>
    </source>
</evidence>
<comment type="caution">
    <text evidence="7">The sequence shown here is derived from an EMBL/GenBank/DDBJ whole genome shotgun (WGS) entry which is preliminary data.</text>
</comment>
<dbReference type="Pfam" id="PF23410">
    <property type="entry name" value="Beta-prop_VPS8"/>
    <property type="match status" value="1"/>
</dbReference>
<feature type="compositionally biased region" description="Basic residues" evidence="5">
    <location>
        <begin position="1"/>
        <end position="12"/>
    </location>
</feature>
<keyword evidence="2 4" id="KW-0479">Metal-binding</keyword>
<feature type="region of interest" description="Disordered" evidence="5">
    <location>
        <begin position="1"/>
        <end position="36"/>
    </location>
</feature>
<proteinExistence type="inferred from homology"/>
<evidence type="ECO:0000256" key="5">
    <source>
        <dbReference type="SAM" id="MobiDB-lite"/>
    </source>
</evidence>
<dbReference type="GO" id="GO:0034058">
    <property type="term" value="P:endosomal vesicle fusion"/>
    <property type="evidence" value="ECO:0007669"/>
    <property type="project" value="TreeGrafter"/>
</dbReference>
<dbReference type="PANTHER" id="PTHR12616:SF8">
    <property type="entry name" value="VACUOLAR PROTEIN SORTING-ASSOCIATED PROTEIN 8 HOMOLOG"/>
    <property type="match status" value="1"/>
</dbReference>
<feature type="compositionally biased region" description="Basic and acidic residues" evidence="5">
    <location>
        <begin position="108"/>
        <end position="135"/>
    </location>
</feature>
<gene>
    <name evidence="7" type="ORF">O3P69_018788</name>
</gene>
<dbReference type="EMBL" id="JARAKH010000046">
    <property type="protein sequence ID" value="KAK8378069.1"/>
    <property type="molecule type" value="Genomic_DNA"/>
</dbReference>
<accession>A0AAW0SSN3</accession>
<evidence type="ECO:0000313" key="8">
    <source>
        <dbReference type="Proteomes" id="UP001487740"/>
    </source>
</evidence>
<dbReference type="Gene3D" id="2.130.10.10">
    <property type="entry name" value="YVTN repeat-like/Quinoprotein amine dehydrogenase"/>
    <property type="match status" value="1"/>
</dbReference>
<name>A0AAW0SSN3_SCYPA</name>
<dbReference type="Pfam" id="PF23556">
    <property type="entry name" value="TPR_Vps41"/>
    <property type="match status" value="1"/>
</dbReference>
<dbReference type="GO" id="GO:0006623">
    <property type="term" value="P:protein targeting to vacuole"/>
    <property type="evidence" value="ECO:0007669"/>
    <property type="project" value="InterPro"/>
</dbReference>
<feature type="compositionally biased region" description="Polar residues" evidence="5">
    <location>
        <begin position="1377"/>
        <end position="1388"/>
    </location>
</feature>
<dbReference type="PROSITE" id="PS50089">
    <property type="entry name" value="ZF_RING_2"/>
    <property type="match status" value="1"/>
</dbReference>
<dbReference type="GO" id="GO:0030897">
    <property type="term" value="C:HOPS complex"/>
    <property type="evidence" value="ECO:0007669"/>
    <property type="project" value="TreeGrafter"/>
</dbReference>
<dbReference type="InterPro" id="IPR001841">
    <property type="entry name" value="Znf_RING"/>
</dbReference>
<dbReference type="InterPro" id="IPR015943">
    <property type="entry name" value="WD40/YVTN_repeat-like_dom_sf"/>
</dbReference>
<dbReference type="InterPro" id="IPR045111">
    <property type="entry name" value="Vps41/Vps8"/>
</dbReference>
<feature type="region of interest" description="Disordered" evidence="5">
    <location>
        <begin position="69"/>
        <end position="137"/>
    </location>
</feature>
<dbReference type="Proteomes" id="UP001487740">
    <property type="component" value="Unassembled WGS sequence"/>
</dbReference>
<sequence length="1413" mass="156899">MKRSPHYHHHQHQQTWRREGRISCQTTSPKTDDNSLLKQLELQLEELDDEEFQLPPVGELPTLESILKEEEPGSVSEDDLDLAHTTPPQPKSSFSTEGGDTLSVHSRGSSESRSRTSSSERHSAGGGRCRRETQSRTHGSILRHVILKGVASQLVSAHDRVGAGLPTTMAVGLVICIGTSHGLILVFEPTQALKCCLGSTQHGEQFGAVSALALNPDCTRLLAGFAKGQICLFDLTSSKLLQTISDAHTPFTAVLHLKWTDYPGVAVISDSGGSVFELSVKRTMGLNSNESRCIFSGSRGEVCTIEPLLMSQFRATPSVETVILAMATISKVIVVSLRPQLKVLFSHPLKASPATLPLLAWQFVVIQMSDGTRVIDPVLAFGRERSIYFYQVTHGSQEELQFVALQKMSLPYVVQGLAWLNTRTLALMDARERLHVVDVKTQEELERLDLAPLGLVYASPQFKAIATGGNVSKAMALAGERACYHSMVSCGSQVLLLGTKSFQVVTVRSWVDRLDHLVRTGHTQEALQLALDIYQDKAQAIVGLKHRKEKRQQLVQDKINELLSQYLDSALDSVPERGNLTALTQHYTQLVPLCVRVAVGAGLRDVLFGRIWETFSEDAISKGIFLEALEPYILNDQLAEISPSISQCLLSHQEASGRLQAAEACIVHLSVPSLDLHQAMTLCWAHGLYDAIFYIYTRGMGDFVTPLEELVTELRGALDGGQPLQDGQVTLGNKILVYVSCCLAGRAYPHGEISPEQLKQVKHEIFKSLTCLHSKNAQPTEPSFPLLRTLLRFDTREFLNVLALAFEEEEFTSELGMQQRQRVVDILIQVMVNDKEFGPPQLGSLFTFIARQMSKQQDAIAINRQLFDQVLCHLTSSDTESYRDERQTALLELLQGGGMAHYDPEYLLKRAREAEFYRVCEYVYEERGELEKIVECYLEDKMRRHQVFTYIRTVLSSSQFTDLHAQKIQEQFVKHIKTLLEIDNSRVASLLLTVTQLSPLLPSITDQLRGDTDSLFSLLHALFTYRWTHTSPGGRGVDPSDGPLTSELQEEYIDLMCTVQPTQVYAYLKGAEGYRLEQTLEICKKHKQQESTAFLLERAGDVKGAFDILLAILKARVDDLLVKVKSEEKDITNTLGHVQAQVVKLVRVCQLGSAQLEESSRRELWFPLLDVLLATQPTLASHQHAAHEMRQMVGHVVNSMMTHISLPAILERVMQDPGYCDGNFAQIKHLLKGMVERYVYEETLYATVVRILAGEQLCYLTQQHTQARSPLVVHSPSCTLCHSAYHPSSRAIVHSCGHSYHTHCGGESATCVMCTGGGQREVATEEPQSTEQAPQSAAGLDKTQLEGIRRVRVQGSCGSRLQFLEDLSAPRKGDAATPTSPIRSSGSLSGGQNIWLSQNFALKLTPPTLDFSD</sequence>
<feature type="domain" description="RING-type" evidence="6">
    <location>
        <begin position="1278"/>
        <end position="1315"/>
    </location>
</feature>